<feature type="domain" description="HTH tetR-type" evidence="5">
    <location>
        <begin position="11"/>
        <end position="71"/>
    </location>
</feature>
<dbReference type="Proteomes" id="UP001374803">
    <property type="component" value="Chromosome"/>
</dbReference>
<keyword evidence="2 4" id="KW-0238">DNA-binding</keyword>
<dbReference type="Gene3D" id="1.10.357.10">
    <property type="entry name" value="Tetracycline Repressor, domain 2"/>
    <property type="match status" value="1"/>
</dbReference>
<sequence>MNGQRFLNLPQETRETLLRVATKQFAERGFDGASLNEILAAAGLSKGSYYYCFEDKEDLFATVLESAAETLFSRIPVPDFAKVSRARFWPSVEKFLQQWMEGTDTPTELLQISAHIGDTQRRNPRLLALQQRARAYYRSIIDGGQALGCVRSDLSADDLVTLLEASDQAFDTIIASRRTNVTQDDLTAHVKLVFDTYRRLLVP</sequence>
<dbReference type="InterPro" id="IPR036271">
    <property type="entry name" value="Tet_transcr_reg_TetR-rel_C_sf"/>
</dbReference>
<dbReference type="PRINTS" id="PR00455">
    <property type="entry name" value="HTHTETR"/>
</dbReference>
<dbReference type="RefSeq" id="WP_394831388.1">
    <property type="nucleotide sequence ID" value="NZ_CP089929.1"/>
</dbReference>
<proteinExistence type="predicted"/>
<evidence type="ECO:0000259" key="5">
    <source>
        <dbReference type="PROSITE" id="PS50977"/>
    </source>
</evidence>
<reference evidence="6" key="1">
    <citation type="submission" date="2021-12" db="EMBL/GenBank/DDBJ databases">
        <title>Discovery of the Pendulisporaceae a myxobacterial family with distinct sporulation behavior and unique specialized metabolism.</title>
        <authorList>
            <person name="Garcia R."/>
            <person name="Popoff A."/>
            <person name="Bader C.D."/>
            <person name="Loehr J."/>
            <person name="Walesch S."/>
            <person name="Walt C."/>
            <person name="Boldt J."/>
            <person name="Bunk B."/>
            <person name="Haeckl F.J.F.P.J."/>
            <person name="Gunesch A.P."/>
            <person name="Birkelbach J."/>
            <person name="Nuebel U."/>
            <person name="Pietschmann T."/>
            <person name="Bach T."/>
            <person name="Mueller R."/>
        </authorList>
    </citation>
    <scope>NUCLEOTIDE SEQUENCE</scope>
    <source>
        <strain evidence="6">MSr11367</strain>
    </source>
</reference>
<dbReference type="Pfam" id="PF00440">
    <property type="entry name" value="TetR_N"/>
    <property type="match status" value="1"/>
</dbReference>
<name>A0ABZ2KWT6_9BACT</name>
<accession>A0ABZ2KWT6</accession>
<dbReference type="PANTHER" id="PTHR30055">
    <property type="entry name" value="HTH-TYPE TRANSCRIPTIONAL REGULATOR RUTR"/>
    <property type="match status" value="1"/>
</dbReference>
<gene>
    <name evidence="6" type="ORF">LVJ94_33240</name>
</gene>
<evidence type="ECO:0000256" key="3">
    <source>
        <dbReference type="ARBA" id="ARBA00023163"/>
    </source>
</evidence>
<evidence type="ECO:0000313" key="6">
    <source>
        <dbReference type="EMBL" id="WXB01769.1"/>
    </source>
</evidence>
<protein>
    <submittedName>
        <fullName evidence="6">TetR/AcrR family transcriptional regulator</fullName>
    </submittedName>
</protein>
<evidence type="ECO:0000256" key="2">
    <source>
        <dbReference type="ARBA" id="ARBA00023125"/>
    </source>
</evidence>
<evidence type="ECO:0000256" key="4">
    <source>
        <dbReference type="PROSITE-ProRule" id="PRU00335"/>
    </source>
</evidence>
<keyword evidence="3" id="KW-0804">Transcription</keyword>
<evidence type="ECO:0000313" key="7">
    <source>
        <dbReference type="Proteomes" id="UP001374803"/>
    </source>
</evidence>
<dbReference type="PANTHER" id="PTHR30055:SF234">
    <property type="entry name" value="HTH-TYPE TRANSCRIPTIONAL REGULATOR BETI"/>
    <property type="match status" value="1"/>
</dbReference>
<dbReference type="PROSITE" id="PS50977">
    <property type="entry name" value="HTH_TETR_2"/>
    <property type="match status" value="1"/>
</dbReference>
<dbReference type="InterPro" id="IPR001647">
    <property type="entry name" value="HTH_TetR"/>
</dbReference>
<feature type="DNA-binding region" description="H-T-H motif" evidence="4">
    <location>
        <begin position="34"/>
        <end position="53"/>
    </location>
</feature>
<dbReference type="SUPFAM" id="SSF48498">
    <property type="entry name" value="Tetracyclin repressor-like, C-terminal domain"/>
    <property type="match status" value="1"/>
</dbReference>
<dbReference type="InterPro" id="IPR050109">
    <property type="entry name" value="HTH-type_TetR-like_transc_reg"/>
</dbReference>
<dbReference type="InterPro" id="IPR009057">
    <property type="entry name" value="Homeodomain-like_sf"/>
</dbReference>
<dbReference type="SUPFAM" id="SSF46689">
    <property type="entry name" value="Homeodomain-like"/>
    <property type="match status" value="1"/>
</dbReference>
<organism evidence="6 7">
    <name type="scientific">Pendulispora rubella</name>
    <dbReference type="NCBI Taxonomy" id="2741070"/>
    <lineage>
        <taxon>Bacteria</taxon>
        <taxon>Pseudomonadati</taxon>
        <taxon>Myxococcota</taxon>
        <taxon>Myxococcia</taxon>
        <taxon>Myxococcales</taxon>
        <taxon>Sorangiineae</taxon>
        <taxon>Pendulisporaceae</taxon>
        <taxon>Pendulispora</taxon>
    </lineage>
</organism>
<keyword evidence="1" id="KW-0805">Transcription regulation</keyword>
<dbReference type="EMBL" id="CP089983">
    <property type="protein sequence ID" value="WXB01769.1"/>
    <property type="molecule type" value="Genomic_DNA"/>
</dbReference>
<keyword evidence="7" id="KW-1185">Reference proteome</keyword>
<evidence type="ECO:0000256" key="1">
    <source>
        <dbReference type="ARBA" id="ARBA00023015"/>
    </source>
</evidence>